<gene>
    <name evidence="2" type="ORF">GCM10009710_21890</name>
</gene>
<feature type="transmembrane region" description="Helical" evidence="1">
    <location>
        <begin position="12"/>
        <end position="29"/>
    </location>
</feature>
<keyword evidence="1" id="KW-1133">Transmembrane helix</keyword>
<organism evidence="2 3">
    <name type="scientific">Aeromicrobium alkaliterrae</name>
    <dbReference type="NCBI Taxonomy" id="302168"/>
    <lineage>
        <taxon>Bacteria</taxon>
        <taxon>Bacillati</taxon>
        <taxon>Actinomycetota</taxon>
        <taxon>Actinomycetes</taxon>
        <taxon>Propionibacteriales</taxon>
        <taxon>Nocardioidaceae</taxon>
        <taxon>Aeromicrobium</taxon>
    </lineage>
</organism>
<keyword evidence="3" id="KW-1185">Reference proteome</keyword>
<dbReference type="EMBL" id="BAAAME010000004">
    <property type="protein sequence ID" value="GAA1741309.1"/>
    <property type="molecule type" value="Genomic_DNA"/>
</dbReference>
<name>A0ABP4VYZ7_9ACTN</name>
<keyword evidence="1" id="KW-0812">Transmembrane</keyword>
<evidence type="ECO:0000313" key="2">
    <source>
        <dbReference type="EMBL" id="GAA1741309.1"/>
    </source>
</evidence>
<proteinExistence type="predicted"/>
<comment type="caution">
    <text evidence="2">The sequence shown here is derived from an EMBL/GenBank/DDBJ whole genome shotgun (WGS) entry which is preliminary data.</text>
</comment>
<accession>A0ABP4VYZ7</accession>
<protein>
    <submittedName>
        <fullName evidence="2">Uncharacterized protein</fullName>
    </submittedName>
</protein>
<reference evidence="3" key="1">
    <citation type="journal article" date="2019" name="Int. J. Syst. Evol. Microbiol.">
        <title>The Global Catalogue of Microorganisms (GCM) 10K type strain sequencing project: providing services to taxonomists for standard genome sequencing and annotation.</title>
        <authorList>
            <consortium name="The Broad Institute Genomics Platform"/>
            <consortium name="The Broad Institute Genome Sequencing Center for Infectious Disease"/>
            <person name="Wu L."/>
            <person name="Ma J."/>
        </authorList>
    </citation>
    <scope>NUCLEOTIDE SEQUENCE [LARGE SCALE GENOMIC DNA]</scope>
    <source>
        <strain evidence="3">JCM 13518</strain>
    </source>
</reference>
<evidence type="ECO:0000256" key="1">
    <source>
        <dbReference type="SAM" id="Phobius"/>
    </source>
</evidence>
<evidence type="ECO:0000313" key="3">
    <source>
        <dbReference type="Proteomes" id="UP001501057"/>
    </source>
</evidence>
<keyword evidence="1" id="KW-0472">Membrane</keyword>
<sequence>MERRRRHGPRTAVAAGGCIALIGLVAWLLPRTDEDPPPEARPTAISNPDQTMHLGSQGLTIDLVDPVSSAVTSWPAPDSAGAPVEYALTSDGLTVPSWSPDAGGRWLLIQDPSDPEGTSSLANIHREVDGALSDIQFRVWPDRTEFVWTSEFERTWTVAWDGREALPVAGNSFTHAERAETTRTYEFEGVLADDGAPEGTPLSVTFGRGIPGTTEIAIPDGGSEAPRAAPVIGGRADVVQLSSCLQPTCFWRHRRHVVSPTGRSPA</sequence>
<dbReference type="Proteomes" id="UP001501057">
    <property type="component" value="Unassembled WGS sequence"/>
</dbReference>